<feature type="transmembrane region" description="Helical" evidence="6">
    <location>
        <begin position="475"/>
        <end position="492"/>
    </location>
</feature>
<name>A0A1F6M6U2_9BACT</name>
<dbReference type="PANTHER" id="PTHR30619">
    <property type="entry name" value="DNA INTERNALIZATION/COMPETENCE PROTEIN COMEC/REC2"/>
    <property type="match status" value="1"/>
</dbReference>
<evidence type="ECO:0008006" key="11">
    <source>
        <dbReference type="Google" id="ProtNLM"/>
    </source>
</evidence>
<evidence type="ECO:0000256" key="6">
    <source>
        <dbReference type="SAM" id="Phobius"/>
    </source>
</evidence>
<dbReference type="GO" id="GO:0005886">
    <property type="term" value="C:plasma membrane"/>
    <property type="evidence" value="ECO:0007669"/>
    <property type="project" value="UniProtKB-SubCell"/>
</dbReference>
<accession>A0A1F6M6U2</accession>
<reference evidence="9 10" key="1">
    <citation type="journal article" date="2016" name="Nat. Commun.">
        <title>Thousands of microbial genomes shed light on interconnected biogeochemical processes in an aquifer system.</title>
        <authorList>
            <person name="Anantharaman K."/>
            <person name="Brown C.T."/>
            <person name="Hug L.A."/>
            <person name="Sharon I."/>
            <person name="Castelle C.J."/>
            <person name="Probst A.J."/>
            <person name="Thomas B.C."/>
            <person name="Singh A."/>
            <person name="Wilkins M.J."/>
            <person name="Karaoz U."/>
            <person name="Brodie E.L."/>
            <person name="Williams K.H."/>
            <person name="Hubbard S.S."/>
            <person name="Banfield J.F."/>
        </authorList>
    </citation>
    <scope>NUCLEOTIDE SEQUENCE [LARGE SCALE GENOMIC DNA]</scope>
</reference>
<keyword evidence="5 6" id="KW-0472">Membrane</keyword>
<feature type="transmembrane region" description="Helical" evidence="6">
    <location>
        <begin position="41"/>
        <end position="58"/>
    </location>
</feature>
<dbReference type="AlphaFoldDB" id="A0A1F6M6U2"/>
<dbReference type="InterPro" id="IPR025405">
    <property type="entry name" value="DUF4131"/>
</dbReference>
<comment type="subcellular location">
    <subcellularLocation>
        <location evidence="1">Cell membrane</location>
        <topology evidence="1">Multi-pass membrane protein</topology>
    </subcellularLocation>
</comment>
<dbReference type="EMBL" id="MFPX01000003">
    <property type="protein sequence ID" value="OGH67372.1"/>
    <property type="molecule type" value="Genomic_DNA"/>
</dbReference>
<dbReference type="PANTHER" id="PTHR30619:SF7">
    <property type="entry name" value="BETA-LACTAMASE DOMAIN PROTEIN"/>
    <property type="match status" value="1"/>
</dbReference>
<dbReference type="Proteomes" id="UP000178742">
    <property type="component" value="Unassembled WGS sequence"/>
</dbReference>
<evidence type="ECO:0000256" key="1">
    <source>
        <dbReference type="ARBA" id="ARBA00004651"/>
    </source>
</evidence>
<organism evidence="9 10">
    <name type="scientific">Candidatus Magasanikbacteria bacterium RIFCSPHIGHO2_02_FULL_41_13</name>
    <dbReference type="NCBI Taxonomy" id="1798676"/>
    <lineage>
        <taxon>Bacteria</taxon>
        <taxon>Candidatus Magasanikiibacteriota</taxon>
    </lineage>
</organism>
<evidence type="ECO:0000313" key="9">
    <source>
        <dbReference type="EMBL" id="OGH67372.1"/>
    </source>
</evidence>
<dbReference type="NCBIfam" id="TIGR00360">
    <property type="entry name" value="ComEC_N-term"/>
    <property type="match status" value="1"/>
</dbReference>
<dbReference type="Pfam" id="PF03772">
    <property type="entry name" value="Competence"/>
    <property type="match status" value="1"/>
</dbReference>
<protein>
    <recommendedName>
        <fullName evidence="11">ComEC/Rec2-related protein domain-containing protein</fullName>
    </recommendedName>
</protein>
<feature type="transmembrane region" description="Helical" evidence="6">
    <location>
        <begin position="384"/>
        <end position="403"/>
    </location>
</feature>
<feature type="transmembrane region" description="Helical" evidence="6">
    <location>
        <begin position="283"/>
        <end position="316"/>
    </location>
</feature>
<evidence type="ECO:0000256" key="4">
    <source>
        <dbReference type="ARBA" id="ARBA00022989"/>
    </source>
</evidence>
<feature type="transmembrane region" description="Helical" evidence="6">
    <location>
        <begin position="65"/>
        <end position="84"/>
    </location>
</feature>
<dbReference type="InterPro" id="IPR052159">
    <property type="entry name" value="Competence_DNA_uptake"/>
</dbReference>
<feature type="transmembrane region" description="Helical" evidence="6">
    <location>
        <begin position="409"/>
        <end position="432"/>
    </location>
</feature>
<feature type="transmembrane region" description="Helical" evidence="6">
    <location>
        <begin position="16"/>
        <end position="35"/>
    </location>
</feature>
<dbReference type="InterPro" id="IPR004477">
    <property type="entry name" value="ComEC_N"/>
</dbReference>
<feature type="transmembrane region" description="Helical" evidence="6">
    <location>
        <begin position="444"/>
        <end position="463"/>
    </location>
</feature>
<evidence type="ECO:0000313" key="10">
    <source>
        <dbReference type="Proteomes" id="UP000178742"/>
    </source>
</evidence>
<evidence type="ECO:0000256" key="2">
    <source>
        <dbReference type="ARBA" id="ARBA00022475"/>
    </source>
</evidence>
<evidence type="ECO:0000259" key="7">
    <source>
        <dbReference type="Pfam" id="PF03772"/>
    </source>
</evidence>
<evidence type="ECO:0000256" key="5">
    <source>
        <dbReference type="ARBA" id="ARBA00023136"/>
    </source>
</evidence>
<feature type="domain" description="ComEC/Rec2-related protein" evidence="7">
    <location>
        <begin position="234"/>
        <end position="494"/>
    </location>
</feature>
<dbReference type="STRING" id="1798676.A3B90_01640"/>
<proteinExistence type="predicted"/>
<keyword evidence="3 6" id="KW-0812">Transmembrane</keyword>
<gene>
    <name evidence="9" type="ORF">A3B90_01640</name>
</gene>
<sequence>MEGELIRKIISSKSKTFLAFCFSFLFGVASLSFVNQKFFETQIFIIFLVCLFALGFFWKKQAAQFFILAAIFFLFGMMRINFAIPEHDVNSLSFYNDKKQSITGFIAGEPDIRQDAVHYIVEAKNIRVQNAWQPVTGKVAVKMPLYPRYSYGQNITLDCKLKTATPIEDFHYEKYLATQRVWSVCEAAHIQVEPGMSSNPLLRVLFSFKAKCAENISRLWHEPYASFVAGVLYGYRGGLGTLSNDFNRTGVTHIVAVSGFNITIIASVFSATLLYLLVPRKKAFWIVSFAILLFVLFTGASGSAVRAAIMALLVLISRQLGRTSRMDNVLLLTVALMSFSNPFTLMWDVGFQLSFLSTCGLVYLTPHLQKYFSRVPTFLNLQESLTATLAAMIFTLPLILFQFGRFSVVAIFVNILVVPAVSFIMAFGFATLLSSFLYWPLAKVFAFFTYLILEYVVSIVRFFSNLSWAAVSIPLPLWGMILLYILLIYLIIKRSERDKFFSLSPSERR</sequence>
<dbReference type="Pfam" id="PF13567">
    <property type="entry name" value="DUF4131"/>
    <property type="match status" value="1"/>
</dbReference>
<evidence type="ECO:0000259" key="8">
    <source>
        <dbReference type="Pfam" id="PF13567"/>
    </source>
</evidence>
<feature type="transmembrane region" description="Helical" evidence="6">
    <location>
        <begin position="353"/>
        <end position="372"/>
    </location>
</feature>
<keyword evidence="2" id="KW-1003">Cell membrane</keyword>
<evidence type="ECO:0000256" key="3">
    <source>
        <dbReference type="ARBA" id="ARBA00022692"/>
    </source>
</evidence>
<feature type="domain" description="DUF4131" evidence="8">
    <location>
        <begin position="44"/>
        <end position="184"/>
    </location>
</feature>
<keyword evidence="4 6" id="KW-1133">Transmembrane helix</keyword>
<feature type="transmembrane region" description="Helical" evidence="6">
    <location>
        <begin position="254"/>
        <end position="277"/>
    </location>
</feature>
<comment type="caution">
    <text evidence="9">The sequence shown here is derived from an EMBL/GenBank/DDBJ whole genome shotgun (WGS) entry which is preliminary data.</text>
</comment>